<dbReference type="KEGG" id="pmrn:116939459"/>
<dbReference type="SMART" id="SM00121">
    <property type="entry name" value="IB"/>
    <property type="match status" value="1"/>
</dbReference>
<keyword evidence="2" id="KW-0677">Repeat</keyword>
<keyword evidence="4" id="KW-0472">Membrane</keyword>
<dbReference type="PROSITE" id="PS51323">
    <property type="entry name" value="IGFBP_N_2"/>
    <property type="match status" value="1"/>
</dbReference>
<dbReference type="RefSeq" id="XP_032803736.1">
    <property type="nucleotide sequence ID" value="XM_032947845.1"/>
</dbReference>
<dbReference type="SMART" id="SM00214">
    <property type="entry name" value="VWC"/>
    <property type="match status" value="6"/>
</dbReference>
<reference evidence="10" key="1">
    <citation type="submission" date="2025-08" db="UniProtKB">
        <authorList>
            <consortium name="RefSeq"/>
        </authorList>
    </citation>
    <scope>IDENTIFICATION</scope>
    <source>
        <tissue evidence="10">Sperm</tissue>
    </source>
</reference>
<dbReference type="SUPFAM" id="SSF57184">
    <property type="entry name" value="Growth factor receptor domain"/>
    <property type="match status" value="1"/>
</dbReference>
<keyword evidence="3" id="KW-1015">Disulfide bond</keyword>
<dbReference type="Pfam" id="PF00093">
    <property type="entry name" value="VWC"/>
    <property type="match status" value="2"/>
</dbReference>
<dbReference type="GO" id="GO:0005576">
    <property type="term" value="C:extracellular region"/>
    <property type="evidence" value="ECO:0007669"/>
    <property type="project" value="InterPro"/>
</dbReference>
<dbReference type="InterPro" id="IPR000867">
    <property type="entry name" value="IGFBP-like"/>
</dbReference>
<gene>
    <name evidence="10" type="primary">CRIM1</name>
</gene>
<dbReference type="Pfam" id="PF02822">
    <property type="entry name" value="Antistasin"/>
    <property type="match status" value="4"/>
</dbReference>
<feature type="domain" description="VWFC" evidence="6">
    <location>
        <begin position="643"/>
        <end position="700"/>
    </location>
</feature>
<keyword evidence="4" id="KW-1133">Transmembrane helix</keyword>
<dbReference type="InterPro" id="IPR001007">
    <property type="entry name" value="VWF_dom"/>
</dbReference>
<feature type="signal peptide" evidence="5">
    <location>
        <begin position="1"/>
        <end position="31"/>
    </location>
</feature>
<dbReference type="InterPro" id="IPR045813">
    <property type="entry name" value="CRIM1_C"/>
</dbReference>
<protein>
    <submittedName>
        <fullName evidence="10">Cysteine-rich motor neuron 1 protein isoform X1</fullName>
    </submittedName>
</protein>
<dbReference type="SUPFAM" id="SSF57603">
    <property type="entry name" value="FnI-like domain"/>
    <property type="match status" value="6"/>
</dbReference>
<dbReference type="GeneID" id="116939459"/>
<feature type="domain" description="VWFC" evidence="6">
    <location>
        <begin position="715"/>
        <end position="773"/>
    </location>
</feature>
<feature type="domain" description="Antistasin-like" evidence="7">
    <location>
        <begin position="601"/>
        <end position="626"/>
    </location>
</feature>
<dbReference type="PANTHER" id="PTHR46439:SF1">
    <property type="entry name" value="CYSTEINE-RICH MOTOR NEURON 1 PROTEIN"/>
    <property type="match status" value="1"/>
</dbReference>
<evidence type="ECO:0000259" key="8">
    <source>
        <dbReference type="PROSITE" id="PS51323"/>
    </source>
</evidence>
<sequence length="1085" mass="115720">MKSGGRPGGRVAACIACLSLLLSSPPPSWLSAPVSVSALSCLPCERSRCEHNLRCPGHTVTAPCGCCEECARQLGESCGGPFGIVGQCDLGLRCLVVSSPPPPPGDTAHASNASASSYSLSMDQAVQINWNGDEVGICKAAEEDYADDEYLAMEPCLEELVTGCNLRAGQCVCEEARTCGNPFSFADLDACAQALRRIEDEKPDCSGVRCVVQFSPRCPDDSVLIEGFAPPGLCCPLPSRCECRPAGCVRRACPSGSQATLVRKATGRPGECCNVYDCKRTFDSDCRGVECPPVLDVSCPLDSQPTPGKLTRDGCCVQPDSLRCVCGPSECSKPECEAGTVARLLIRGDGTPGQCCDVYECVKGTGRTCAFSGVELADGETYRLDACRFCRCRAGVSFCFAAQCGELRCQRYYTPPGECCPVCEDAMTAPSNPAGCFAAGEIRAHGARWREDDCTFCRCVDGEPQCTATACGQSCLHPVKIPGECCPVCEEPTLITVVPPVCRAVGNCSLRDSDCTHGFRLDSHGCRLCQCKTKAEACAGLMVGCTLDCPFGFVLDDASGCESCQCRAKARKCRPTACDKHCPYGYMTNKQGCEACRCMKCPPSACAKQCLFGFQHNSKGCQVCKCKDSPVLPSPTLPPLRPGSCLLMDGRRRSDGEAWHDGCRECYCHSGREMCSLIACPAPVCTNPTLKPGRCCPSCHDGSDEDEADPSEEAAVCHSPGGQSYVEGETWPMDACTQCACHGGRVLCDSEVCPPLLCASPVRTSDSCCPHCPEGGESEPGGAAGNDSVTSYCRSEEGDMFLPWEAWKPDVCTSCVCRNGHIACFHESCPALPCPRPVLRKGQCCPYCLDEPPFSTGCSFDGRLYGDGERWALDSCTHCFCVGSQTLCAMDDCPTLTCAQPLFLEGLCCPFCPDEPTVAGVTVPVNKADRWNEIDPDNAATLPTTPVLEEIHDLENHIPGAHLRLAPADQSHASRSQDLAWLALVPLVAVVAIGAALLYQHRHKRWIPSPAYKPPGKESCFSPELQTHSVVYVDCERGTKVQVDSPHRMKHLVDEDARYSGCFSTPNGHAGGGGVATQAQCTDAL</sequence>
<evidence type="ECO:0000256" key="3">
    <source>
        <dbReference type="ARBA" id="ARBA00023157"/>
    </source>
</evidence>
<feature type="domain" description="VWFC" evidence="6">
    <location>
        <begin position="856"/>
        <end position="913"/>
    </location>
</feature>
<feature type="domain" description="Antistasin-like" evidence="7">
    <location>
        <begin position="538"/>
        <end position="566"/>
    </location>
</feature>
<evidence type="ECO:0000259" key="6">
    <source>
        <dbReference type="PROSITE" id="PS50184"/>
    </source>
</evidence>
<dbReference type="InterPro" id="IPR052624">
    <property type="entry name" value="CRIM1"/>
</dbReference>
<organism evidence="9 10">
    <name type="scientific">Petromyzon marinus</name>
    <name type="common">Sea lamprey</name>
    <dbReference type="NCBI Taxonomy" id="7757"/>
    <lineage>
        <taxon>Eukaryota</taxon>
        <taxon>Metazoa</taxon>
        <taxon>Chordata</taxon>
        <taxon>Craniata</taxon>
        <taxon>Vertebrata</taxon>
        <taxon>Cyclostomata</taxon>
        <taxon>Hyperoartia</taxon>
        <taxon>Petromyzontiformes</taxon>
        <taxon>Petromyzontidae</taxon>
        <taxon>Petromyzon</taxon>
    </lineage>
</organism>
<dbReference type="Gene3D" id="4.10.40.20">
    <property type="match status" value="1"/>
</dbReference>
<dbReference type="GO" id="GO:0004867">
    <property type="term" value="F:serine-type endopeptidase inhibitor activity"/>
    <property type="evidence" value="ECO:0007669"/>
    <property type="project" value="InterPro"/>
</dbReference>
<feature type="domain" description="VWFC" evidence="6">
    <location>
        <begin position="434"/>
        <end position="490"/>
    </location>
</feature>
<dbReference type="PROSITE" id="PS00222">
    <property type="entry name" value="IGFBP_N_1"/>
    <property type="match status" value="1"/>
</dbReference>
<dbReference type="InterPro" id="IPR004094">
    <property type="entry name" value="Antistasin-like"/>
</dbReference>
<dbReference type="PROSITE" id="PS51252">
    <property type="entry name" value="ANTISTASIN"/>
    <property type="match status" value="4"/>
</dbReference>
<evidence type="ECO:0000259" key="7">
    <source>
        <dbReference type="PROSITE" id="PS51252"/>
    </source>
</evidence>
<dbReference type="AlphaFoldDB" id="A0AAJ7WN02"/>
<evidence type="ECO:0000256" key="1">
    <source>
        <dbReference type="ARBA" id="ARBA00022729"/>
    </source>
</evidence>
<feature type="domain" description="Antistasin-like" evidence="7">
    <location>
        <begin position="502"/>
        <end position="531"/>
    </location>
</feature>
<evidence type="ECO:0000256" key="5">
    <source>
        <dbReference type="SAM" id="SignalP"/>
    </source>
</evidence>
<feature type="domain" description="Antistasin-like" evidence="7">
    <location>
        <begin position="573"/>
        <end position="598"/>
    </location>
</feature>
<evidence type="ECO:0000313" key="9">
    <source>
        <dbReference type="Proteomes" id="UP001318040"/>
    </source>
</evidence>
<dbReference type="PROSITE" id="PS01208">
    <property type="entry name" value="VWFC_1"/>
    <property type="match status" value="5"/>
</dbReference>
<proteinExistence type="predicted"/>
<dbReference type="SUPFAM" id="SSF57262">
    <property type="entry name" value="Leech antihemostatic proteins"/>
    <property type="match status" value="2"/>
</dbReference>
<dbReference type="Pfam" id="PF00219">
    <property type="entry name" value="IGFBP"/>
    <property type="match status" value="1"/>
</dbReference>
<feature type="chain" id="PRO_5042603873" evidence="5">
    <location>
        <begin position="32"/>
        <end position="1085"/>
    </location>
</feature>
<evidence type="ECO:0000313" key="10">
    <source>
        <dbReference type="RefSeq" id="XP_032803736.1"/>
    </source>
</evidence>
<feature type="domain" description="VWFC" evidence="6">
    <location>
        <begin position="791"/>
        <end position="849"/>
    </location>
</feature>
<dbReference type="Gene3D" id="2.10.22.10">
    <property type="entry name" value="Antistasin, domain 1"/>
    <property type="match status" value="4"/>
</dbReference>
<dbReference type="Gene3D" id="6.20.200.20">
    <property type="match status" value="6"/>
</dbReference>
<dbReference type="PANTHER" id="PTHR46439">
    <property type="entry name" value="CYSTEINE-RICH MOTOR NEURON 1 PROTEIN"/>
    <property type="match status" value="1"/>
</dbReference>
<dbReference type="Proteomes" id="UP001318040">
    <property type="component" value="Chromosome 6"/>
</dbReference>
<keyword evidence="1 5" id="KW-0732">Signal</keyword>
<feature type="domain" description="IGFBP N-terminal" evidence="8">
    <location>
        <begin position="37"/>
        <end position="110"/>
    </location>
</feature>
<feature type="domain" description="VWFC" evidence="6">
    <location>
        <begin position="367"/>
        <end position="424"/>
    </location>
</feature>
<feature type="transmembrane region" description="Helical" evidence="4">
    <location>
        <begin position="979"/>
        <end position="999"/>
    </location>
</feature>
<accession>A0AAJ7WN02</accession>
<dbReference type="InterPro" id="IPR017891">
    <property type="entry name" value="Insulin_GF-bd_Cys-rich_CS"/>
</dbReference>
<evidence type="ECO:0000256" key="2">
    <source>
        <dbReference type="ARBA" id="ARBA00022737"/>
    </source>
</evidence>
<dbReference type="InterPro" id="IPR011061">
    <property type="entry name" value="Hirudin/antistatin"/>
</dbReference>
<evidence type="ECO:0000256" key="4">
    <source>
        <dbReference type="SAM" id="Phobius"/>
    </source>
</evidence>
<name>A0AAJ7WN02_PETMA</name>
<keyword evidence="4" id="KW-0812">Transmembrane</keyword>
<dbReference type="GO" id="GO:0005886">
    <property type="term" value="C:plasma membrane"/>
    <property type="evidence" value="ECO:0007669"/>
    <property type="project" value="TreeGrafter"/>
</dbReference>
<dbReference type="Pfam" id="PF19442">
    <property type="entry name" value="CRIM1_C"/>
    <property type="match status" value="1"/>
</dbReference>
<dbReference type="PROSITE" id="PS50184">
    <property type="entry name" value="VWFC_2"/>
    <property type="match status" value="6"/>
</dbReference>
<dbReference type="InterPro" id="IPR009030">
    <property type="entry name" value="Growth_fac_rcpt_cys_sf"/>
</dbReference>
<dbReference type="Pfam" id="PF23334">
    <property type="entry name" value="VWC2L_2nd"/>
    <property type="match status" value="4"/>
</dbReference>
<keyword evidence="9" id="KW-1185">Reference proteome</keyword>